<name>A0AAW8DHL9_9MICC</name>
<protein>
    <submittedName>
        <fullName evidence="2">Nucleoid DNA-binding protein</fullName>
    </submittedName>
</protein>
<reference evidence="2 4" key="1">
    <citation type="submission" date="2023-07" db="EMBL/GenBank/DDBJ databases">
        <title>Sorghum-associated microbial communities from plants grown in Nebraska, USA.</title>
        <authorList>
            <person name="Schachtman D."/>
        </authorList>
    </citation>
    <scope>NUCLEOTIDE SEQUENCE</scope>
    <source>
        <strain evidence="2">DS1006</strain>
        <strain evidence="3 4">DS1016</strain>
    </source>
</reference>
<feature type="compositionally biased region" description="Acidic residues" evidence="1">
    <location>
        <begin position="97"/>
        <end position="112"/>
    </location>
</feature>
<evidence type="ECO:0000313" key="3">
    <source>
        <dbReference type="EMBL" id="MDQ0180807.1"/>
    </source>
</evidence>
<dbReference type="SUPFAM" id="SSF47729">
    <property type="entry name" value="IHF-like DNA-binding proteins"/>
    <property type="match status" value="1"/>
</dbReference>
<keyword evidence="4" id="KW-1185">Reference proteome</keyword>
<comment type="caution">
    <text evidence="2">The sequence shown here is derived from an EMBL/GenBank/DDBJ whole genome shotgun (WGS) entry which is preliminary data.</text>
</comment>
<dbReference type="GO" id="GO:0030527">
    <property type="term" value="F:structural constituent of chromatin"/>
    <property type="evidence" value="ECO:0007669"/>
    <property type="project" value="InterPro"/>
</dbReference>
<dbReference type="Gene3D" id="4.10.520.10">
    <property type="entry name" value="IHF-like DNA-binding proteins"/>
    <property type="match status" value="1"/>
</dbReference>
<gene>
    <name evidence="2" type="ORF">J2S90_001719</name>
    <name evidence="3" type="ORF">J2S93_002234</name>
</gene>
<evidence type="ECO:0000313" key="4">
    <source>
        <dbReference type="Proteomes" id="UP001230951"/>
    </source>
</evidence>
<dbReference type="InterPro" id="IPR010992">
    <property type="entry name" value="IHF-like_DNA-bd_dom_sf"/>
</dbReference>
<dbReference type="Proteomes" id="UP001230951">
    <property type="component" value="Unassembled WGS sequence"/>
</dbReference>
<accession>A0AAW8DHL9</accession>
<dbReference type="GO" id="GO:0003677">
    <property type="term" value="F:DNA binding"/>
    <property type="evidence" value="ECO:0007669"/>
    <property type="project" value="UniProtKB-KW"/>
</dbReference>
<dbReference type="EMBL" id="JAUSTF010000004">
    <property type="protein sequence ID" value="MDQ0180807.1"/>
    <property type="molecule type" value="Genomic_DNA"/>
</dbReference>
<dbReference type="RefSeq" id="WP_306960667.1">
    <property type="nucleotide sequence ID" value="NZ_JAUSRG010000003.1"/>
</dbReference>
<dbReference type="AlphaFoldDB" id="A0AAW8DHL9"/>
<evidence type="ECO:0000256" key="1">
    <source>
        <dbReference type="SAM" id="MobiDB-lite"/>
    </source>
</evidence>
<dbReference type="Pfam" id="PF00216">
    <property type="entry name" value="Bac_DNA_binding"/>
    <property type="match status" value="1"/>
</dbReference>
<feature type="region of interest" description="Disordered" evidence="1">
    <location>
        <begin position="97"/>
        <end position="124"/>
    </location>
</feature>
<dbReference type="EMBL" id="JAUSRG010000003">
    <property type="protein sequence ID" value="MDP9904764.1"/>
    <property type="molecule type" value="Genomic_DNA"/>
</dbReference>
<evidence type="ECO:0000313" key="5">
    <source>
        <dbReference type="Proteomes" id="UP001242995"/>
    </source>
</evidence>
<organism evidence="2 5">
    <name type="scientific">Arthrobacter bambusae</name>
    <dbReference type="NCBI Taxonomy" id="1338426"/>
    <lineage>
        <taxon>Bacteria</taxon>
        <taxon>Bacillati</taxon>
        <taxon>Actinomycetota</taxon>
        <taxon>Actinomycetes</taxon>
        <taxon>Micrococcales</taxon>
        <taxon>Micrococcaceae</taxon>
        <taxon>Arthrobacter</taxon>
    </lineage>
</organism>
<proteinExistence type="predicted"/>
<evidence type="ECO:0000313" key="2">
    <source>
        <dbReference type="EMBL" id="MDP9904764.1"/>
    </source>
</evidence>
<dbReference type="InterPro" id="IPR000119">
    <property type="entry name" value="Hist_DNA-bd"/>
</dbReference>
<sequence length="124" mass="14058">MAMTAEQQRISKREFIARVAARSGWPIKTVSSIYEGIFGELTEAVSQGETVVLTRFGRFYRQAHKGHKVRFGKQDIDDYSVLKFSASPSVNRYLDGEDIDDESIMDDGLEEPDSPRDRRRLVGA</sequence>
<keyword evidence="2" id="KW-0238">DNA-binding</keyword>
<dbReference type="Proteomes" id="UP001242995">
    <property type="component" value="Unassembled WGS sequence"/>
</dbReference>